<dbReference type="GO" id="GO:0005829">
    <property type="term" value="C:cytosol"/>
    <property type="evidence" value="ECO:0000318"/>
    <property type="project" value="GO_Central"/>
</dbReference>
<keyword evidence="7" id="KW-1185">Reference proteome</keyword>
<dbReference type="SUPFAM" id="SSF51735">
    <property type="entry name" value="NAD(P)-binding Rossmann-fold domains"/>
    <property type="match status" value="1"/>
</dbReference>
<proteinExistence type="inferred from homology"/>
<keyword evidence="2" id="KW-0560">Oxidoreductase</keyword>
<organism evidence="7">
    <name type="scientific">Selaginella moellendorffii</name>
    <name type="common">Spikemoss</name>
    <dbReference type="NCBI Taxonomy" id="88036"/>
    <lineage>
        <taxon>Eukaryota</taxon>
        <taxon>Viridiplantae</taxon>
        <taxon>Streptophyta</taxon>
        <taxon>Embryophyta</taxon>
        <taxon>Tracheophyta</taxon>
        <taxon>Lycopodiopsida</taxon>
        <taxon>Selaginellales</taxon>
        <taxon>Selaginellaceae</taxon>
        <taxon>Selaginella</taxon>
    </lineage>
</organism>
<dbReference type="PRINTS" id="PR00080">
    <property type="entry name" value="SDRFAMILY"/>
</dbReference>
<evidence type="ECO:0000313" key="6">
    <source>
        <dbReference type="EMBL" id="EFJ13576.1"/>
    </source>
</evidence>
<name>D8SQ03_SELML</name>
<dbReference type="KEGG" id="smo:SELMODRAFT_424474"/>
<comment type="similarity">
    <text evidence="1 3">Belongs to the short-chain dehydrogenases/reductases (SDR) family.</text>
</comment>
<keyword evidence="4" id="KW-1133">Transmembrane helix</keyword>
<dbReference type="InParanoid" id="D8SQ03"/>
<feature type="domain" description="Ketoreductase" evidence="5">
    <location>
        <begin position="53"/>
        <end position="233"/>
    </location>
</feature>
<feature type="transmembrane region" description="Helical" evidence="4">
    <location>
        <begin position="49"/>
        <end position="70"/>
    </location>
</feature>
<sequence>MDIDFGVKAAVRWFLGWIAAAFLLVIFPLVVPCMLGFRKIRSAFTSSKTIRGNVVIVTGASSGIGSFIALEYARYGARLVLVARRENKLREVAEACLEAGAMDAAVCPADLTKESDCRRIVEFTVSRFGRVNVLVNNAAMAESGLFEDYETTGSFRRTMDVDFLGAVLTTKYALEHLARAKGQLVVVASVAAYCPYPRQAPYNAAKAALVQFFDTLRTEPIGRLIDITIVMPGFVASEMTAHAEGHIPWWWPMIPSGDAAKAVVDASISRKRHAIVPSWYSSWLPYRAFAPELMEWLPRATLVGKPPSIMVNRALNAILGEELTSKLFRAIAALNF</sequence>
<dbReference type="eggNOG" id="KOG1205">
    <property type="taxonomic scope" value="Eukaryota"/>
</dbReference>
<dbReference type="AlphaFoldDB" id="D8SQ03"/>
<dbReference type="InterPro" id="IPR002347">
    <property type="entry name" value="SDR_fam"/>
</dbReference>
<dbReference type="SMART" id="SM00822">
    <property type="entry name" value="PKS_KR"/>
    <property type="match status" value="1"/>
</dbReference>
<evidence type="ECO:0000256" key="4">
    <source>
        <dbReference type="SAM" id="Phobius"/>
    </source>
</evidence>
<dbReference type="Pfam" id="PF00106">
    <property type="entry name" value="adh_short"/>
    <property type="match status" value="1"/>
</dbReference>
<gene>
    <name evidence="6" type="ORF">SELMODRAFT_424474</name>
</gene>
<accession>D8SQ03</accession>
<dbReference type="PANTHER" id="PTHR43391:SF74">
    <property type="match status" value="1"/>
</dbReference>
<dbReference type="InterPro" id="IPR036291">
    <property type="entry name" value="NAD(P)-bd_dom_sf"/>
</dbReference>
<dbReference type="OMA" id="SMEDMAL"/>
<evidence type="ECO:0000313" key="7">
    <source>
        <dbReference type="Proteomes" id="UP000001514"/>
    </source>
</evidence>
<dbReference type="STRING" id="88036.D8SQ03"/>
<evidence type="ECO:0000259" key="5">
    <source>
        <dbReference type="SMART" id="SM00822"/>
    </source>
</evidence>
<dbReference type="Gene3D" id="3.40.50.720">
    <property type="entry name" value="NAD(P)-binding Rossmann-like Domain"/>
    <property type="match status" value="1"/>
</dbReference>
<evidence type="ECO:0000256" key="1">
    <source>
        <dbReference type="ARBA" id="ARBA00006484"/>
    </source>
</evidence>
<evidence type="ECO:0000256" key="2">
    <source>
        <dbReference type="ARBA" id="ARBA00023002"/>
    </source>
</evidence>
<keyword evidence="4" id="KW-0472">Membrane</keyword>
<dbReference type="PRINTS" id="PR00081">
    <property type="entry name" value="GDHRDH"/>
</dbReference>
<dbReference type="EMBL" id="GL377632">
    <property type="protein sequence ID" value="EFJ13576.1"/>
    <property type="molecule type" value="Genomic_DNA"/>
</dbReference>
<dbReference type="GO" id="GO:0016491">
    <property type="term" value="F:oxidoreductase activity"/>
    <property type="evidence" value="ECO:0000318"/>
    <property type="project" value="GO_Central"/>
</dbReference>
<dbReference type="PROSITE" id="PS00061">
    <property type="entry name" value="ADH_SHORT"/>
    <property type="match status" value="1"/>
</dbReference>
<keyword evidence="4" id="KW-0812">Transmembrane</keyword>
<dbReference type="InterPro" id="IPR057326">
    <property type="entry name" value="KR_dom"/>
</dbReference>
<dbReference type="Gramene" id="EFJ13576">
    <property type="protein sequence ID" value="EFJ13576"/>
    <property type="gene ID" value="SELMODRAFT_424474"/>
</dbReference>
<evidence type="ECO:0000256" key="3">
    <source>
        <dbReference type="RuleBase" id="RU000363"/>
    </source>
</evidence>
<feature type="transmembrane region" description="Helical" evidence="4">
    <location>
        <begin position="14"/>
        <end position="37"/>
    </location>
</feature>
<dbReference type="Proteomes" id="UP000001514">
    <property type="component" value="Unassembled WGS sequence"/>
</dbReference>
<reference evidence="6 7" key="1">
    <citation type="journal article" date="2011" name="Science">
        <title>The Selaginella genome identifies genetic changes associated with the evolution of vascular plants.</title>
        <authorList>
            <person name="Banks J.A."/>
            <person name="Nishiyama T."/>
            <person name="Hasebe M."/>
            <person name="Bowman J.L."/>
            <person name="Gribskov M."/>
            <person name="dePamphilis C."/>
            <person name="Albert V.A."/>
            <person name="Aono N."/>
            <person name="Aoyama T."/>
            <person name="Ambrose B.A."/>
            <person name="Ashton N.W."/>
            <person name="Axtell M.J."/>
            <person name="Barker E."/>
            <person name="Barker M.S."/>
            <person name="Bennetzen J.L."/>
            <person name="Bonawitz N.D."/>
            <person name="Chapple C."/>
            <person name="Cheng C."/>
            <person name="Correa L.G."/>
            <person name="Dacre M."/>
            <person name="DeBarry J."/>
            <person name="Dreyer I."/>
            <person name="Elias M."/>
            <person name="Engstrom E.M."/>
            <person name="Estelle M."/>
            <person name="Feng L."/>
            <person name="Finet C."/>
            <person name="Floyd S.K."/>
            <person name="Frommer W.B."/>
            <person name="Fujita T."/>
            <person name="Gramzow L."/>
            <person name="Gutensohn M."/>
            <person name="Harholt J."/>
            <person name="Hattori M."/>
            <person name="Heyl A."/>
            <person name="Hirai T."/>
            <person name="Hiwatashi Y."/>
            <person name="Ishikawa M."/>
            <person name="Iwata M."/>
            <person name="Karol K.G."/>
            <person name="Koehler B."/>
            <person name="Kolukisaoglu U."/>
            <person name="Kubo M."/>
            <person name="Kurata T."/>
            <person name="Lalonde S."/>
            <person name="Li K."/>
            <person name="Li Y."/>
            <person name="Litt A."/>
            <person name="Lyons E."/>
            <person name="Manning G."/>
            <person name="Maruyama T."/>
            <person name="Michael T.P."/>
            <person name="Mikami K."/>
            <person name="Miyazaki S."/>
            <person name="Morinaga S."/>
            <person name="Murata T."/>
            <person name="Mueller-Roeber B."/>
            <person name="Nelson D.R."/>
            <person name="Obara M."/>
            <person name="Oguri Y."/>
            <person name="Olmstead R.G."/>
            <person name="Onodera N."/>
            <person name="Petersen B.L."/>
            <person name="Pils B."/>
            <person name="Prigge M."/>
            <person name="Rensing S.A."/>
            <person name="Riano-Pachon D.M."/>
            <person name="Roberts A.W."/>
            <person name="Sato Y."/>
            <person name="Scheller H.V."/>
            <person name="Schulz B."/>
            <person name="Schulz C."/>
            <person name="Shakirov E.V."/>
            <person name="Shibagaki N."/>
            <person name="Shinohara N."/>
            <person name="Shippen D.E."/>
            <person name="Soerensen I."/>
            <person name="Sotooka R."/>
            <person name="Sugimoto N."/>
            <person name="Sugita M."/>
            <person name="Sumikawa N."/>
            <person name="Tanurdzic M."/>
            <person name="Theissen G."/>
            <person name="Ulvskov P."/>
            <person name="Wakazuki S."/>
            <person name="Weng J.K."/>
            <person name="Willats W.W."/>
            <person name="Wipf D."/>
            <person name="Wolf P.G."/>
            <person name="Yang L."/>
            <person name="Zimmer A.D."/>
            <person name="Zhu Q."/>
            <person name="Mitros T."/>
            <person name="Hellsten U."/>
            <person name="Loque D."/>
            <person name="Otillar R."/>
            <person name="Salamov A."/>
            <person name="Schmutz J."/>
            <person name="Shapiro H."/>
            <person name="Lindquist E."/>
            <person name="Lucas S."/>
            <person name="Rokhsar D."/>
            <person name="Grigoriev I.V."/>
        </authorList>
    </citation>
    <scope>NUCLEOTIDE SEQUENCE [LARGE SCALE GENOMIC DNA]</scope>
</reference>
<dbReference type="InterPro" id="IPR020904">
    <property type="entry name" value="Sc_DH/Rdtase_CS"/>
</dbReference>
<dbReference type="HOGENOM" id="CLU_010194_2_1_1"/>
<dbReference type="PANTHER" id="PTHR43391">
    <property type="entry name" value="RETINOL DEHYDROGENASE-RELATED"/>
    <property type="match status" value="1"/>
</dbReference>
<protein>
    <recommendedName>
        <fullName evidence="5">Ketoreductase domain-containing protein</fullName>
    </recommendedName>
</protein>